<dbReference type="AlphaFoldDB" id="A0A919J423"/>
<name>A0A919J423_9ACTN</name>
<dbReference type="Proteomes" id="UP000598174">
    <property type="component" value="Unassembled WGS sequence"/>
</dbReference>
<evidence type="ECO:0000313" key="2">
    <source>
        <dbReference type="EMBL" id="GIE12982.1"/>
    </source>
</evidence>
<protein>
    <submittedName>
        <fullName evidence="2">Uncharacterized protein</fullName>
    </submittedName>
</protein>
<accession>A0A919J423</accession>
<dbReference type="EMBL" id="BOMM01000045">
    <property type="protein sequence ID" value="GIE12982.1"/>
    <property type="molecule type" value="Genomic_DNA"/>
</dbReference>
<sequence length="52" mass="5255">MSRSLSHSPAAAVPVAGARIAAAPAQAPTAPGADLPELRATGWRPTLPQRRG</sequence>
<reference evidence="2" key="1">
    <citation type="submission" date="2021-01" db="EMBL/GenBank/DDBJ databases">
        <title>Whole genome shotgun sequence of Actinoplanes ferrugineus NBRC 15555.</title>
        <authorList>
            <person name="Komaki H."/>
            <person name="Tamura T."/>
        </authorList>
    </citation>
    <scope>NUCLEOTIDE SEQUENCE</scope>
    <source>
        <strain evidence="2">NBRC 15555</strain>
    </source>
</reference>
<evidence type="ECO:0000256" key="1">
    <source>
        <dbReference type="SAM" id="MobiDB-lite"/>
    </source>
</evidence>
<feature type="region of interest" description="Disordered" evidence="1">
    <location>
        <begin position="23"/>
        <end position="52"/>
    </location>
</feature>
<organism evidence="2 3">
    <name type="scientific">Paractinoplanes ferrugineus</name>
    <dbReference type="NCBI Taxonomy" id="113564"/>
    <lineage>
        <taxon>Bacteria</taxon>
        <taxon>Bacillati</taxon>
        <taxon>Actinomycetota</taxon>
        <taxon>Actinomycetes</taxon>
        <taxon>Micromonosporales</taxon>
        <taxon>Micromonosporaceae</taxon>
        <taxon>Paractinoplanes</taxon>
    </lineage>
</organism>
<comment type="caution">
    <text evidence="2">The sequence shown here is derived from an EMBL/GenBank/DDBJ whole genome shotgun (WGS) entry which is preliminary data.</text>
</comment>
<keyword evidence="3" id="KW-1185">Reference proteome</keyword>
<feature type="compositionally biased region" description="Low complexity" evidence="1">
    <location>
        <begin position="23"/>
        <end position="33"/>
    </location>
</feature>
<proteinExistence type="predicted"/>
<evidence type="ECO:0000313" key="3">
    <source>
        <dbReference type="Proteomes" id="UP000598174"/>
    </source>
</evidence>
<gene>
    <name evidence="2" type="ORF">Afe05nite_48220</name>
</gene>
<dbReference type="RefSeq" id="WP_203819439.1">
    <property type="nucleotide sequence ID" value="NZ_BAAABP010000063.1"/>
</dbReference>